<dbReference type="Proteomes" id="UP000314294">
    <property type="component" value="Unassembled WGS sequence"/>
</dbReference>
<name>A0A4Z2F6R0_9TELE</name>
<gene>
    <name evidence="2" type="ORF">EYF80_053277</name>
</gene>
<evidence type="ECO:0000256" key="1">
    <source>
        <dbReference type="SAM" id="MobiDB-lite"/>
    </source>
</evidence>
<keyword evidence="3" id="KW-1185">Reference proteome</keyword>
<evidence type="ECO:0000313" key="3">
    <source>
        <dbReference type="Proteomes" id="UP000314294"/>
    </source>
</evidence>
<feature type="compositionally biased region" description="Polar residues" evidence="1">
    <location>
        <begin position="44"/>
        <end position="61"/>
    </location>
</feature>
<dbReference type="EMBL" id="SRLO01001603">
    <property type="protein sequence ID" value="TNN36550.1"/>
    <property type="molecule type" value="Genomic_DNA"/>
</dbReference>
<dbReference type="AlphaFoldDB" id="A0A4Z2F6R0"/>
<comment type="caution">
    <text evidence="2">The sequence shown here is derived from an EMBL/GenBank/DDBJ whole genome shotgun (WGS) entry which is preliminary data.</text>
</comment>
<feature type="region of interest" description="Disordered" evidence="1">
    <location>
        <begin position="1"/>
        <end position="68"/>
    </location>
</feature>
<reference evidence="2 3" key="1">
    <citation type="submission" date="2019-03" db="EMBL/GenBank/DDBJ databases">
        <title>First draft genome of Liparis tanakae, snailfish: a comprehensive survey of snailfish specific genes.</title>
        <authorList>
            <person name="Kim W."/>
            <person name="Song I."/>
            <person name="Jeong J.-H."/>
            <person name="Kim D."/>
            <person name="Kim S."/>
            <person name="Ryu S."/>
            <person name="Song J.Y."/>
            <person name="Lee S.K."/>
        </authorList>
    </citation>
    <scope>NUCLEOTIDE SEQUENCE [LARGE SCALE GENOMIC DNA]</scope>
    <source>
        <tissue evidence="2">Muscle</tissue>
    </source>
</reference>
<evidence type="ECO:0000313" key="2">
    <source>
        <dbReference type="EMBL" id="TNN36550.1"/>
    </source>
</evidence>
<protein>
    <submittedName>
        <fullName evidence="2">Uncharacterized protein</fullName>
    </submittedName>
</protein>
<proteinExistence type="predicted"/>
<sequence length="68" mass="7564">MSSLSPETRQARRPAAGGGLREAGVTPSSSSEYKKLRGYENDASFCQPNSNQRTRCMTNNLKENKRDK</sequence>
<accession>A0A4Z2F6R0</accession>
<organism evidence="2 3">
    <name type="scientific">Liparis tanakae</name>
    <name type="common">Tanaka's snailfish</name>
    <dbReference type="NCBI Taxonomy" id="230148"/>
    <lineage>
        <taxon>Eukaryota</taxon>
        <taxon>Metazoa</taxon>
        <taxon>Chordata</taxon>
        <taxon>Craniata</taxon>
        <taxon>Vertebrata</taxon>
        <taxon>Euteleostomi</taxon>
        <taxon>Actinopterygii</taxon>
        <taxon>Neopterygii</taxon>
        <taxon>Teleostei</taxon>
        <taxon>Neoteleostei</taxon>
        <taxon>Acanthomorphata</taxon>
        <taxon>Eupercaria</taxon>
        <taxon>Perciformes</taxon>
        <taxon>Cottioidei</taxon>
        <taxon>Cottales</taxon>
        <taxon>Liparidae</taxon>
        <taxon>Liparis</taxon>
    </lineage>
</organism>